<name>A0ABQ5CFZ9_9ASTR</name>
<sequence>MKMESCLRPTTYSHGRCRVQFYIYWKETDERLDFQLESVKEILLKLNLPKSLVVPSGFEAGSQSRGRREASKPIRVPRTFPHWCFSWSVLCLGLCLHVA</sequence>
<gene>
    <name evidence="1" type="ORF">Tco_0893721</name>
</gene>
<dbReference type="Proteomes" id="UP001151760">
    <property type="component" value="Unassembled WGS sequence"/>
</dbReference>
<dbReference type="EMBL" id="BQNB010014083">
    <property type="protein sequence ID" value="GJT23784.1"/>
    <property type="molecule type" value="Genomic_DNA"/>
</dbReference>
<organism evidence="1 2">
    <name type="scientific">Tanacetum coccineum</name>
    <dbReference type="NCBI Taxonomy" id="301880"/>
    <lineage>
        <taxon>Eukaryota</taxon>
        <taxon>Viridiplantae</taxon>
        <taxon>Streptophyta</taxon>
        <taxon>Embryophyta</taxon>
        <taxon>Tracheophyta</taxon>
        <taxon>Spermatophyta</taxon>
        <taxon>Magnoliopsida</taxon>
        <taxon>eudicotyledons</taxon>
        <taxon>Gunneridae</taxon>
        <taxon>Pentapetalae</taxon>
        <taxon>asterids</taxon>
        <taxon>campanulids</taxon>
        <taxon>Asterales</taxon>
        <taxon>Asteraceae</taxon>
        <taxon>Asteroideae</taxon>
        <taxon>Anthemideae</taxon>
        <taxon>Anthemidinae</taxon>
        <taxon>Tanacetum</taxon>
    </lineage>
</organism>
<reference evidence="1" key="2">
    <citation type="submission" date="2022-01" db="EMBL/GenBank/DDBJ databases">
        <authorList>
            <person name="Yamashiro T."/>
            <person name="Shiraishi A."/>
            <person name="Satake H."/>
            <person name="Nakayama K."/>
        </authorList>
    </citation>
    <scope>NUCLEOTIDE SEQUENCE</scope>
</reference>
<proteinExistence type="predicted"/>
<reference evidence="1" key="1">
    <citation type="journal article" date="2022" name="Int. J. Mol. Sci.">
        <title>Draft Genome of Tanacetum Coccineum: Genomic Comparison of Closely Related Tanacetum-Family Plants.</title>
        <authorList>
            <person name="Yamashiro T."/>
            <person name="Shiraishi A."/>
            <person name="Nakayama K."/>
            <person name="Satake H."/>
        </authorList>
    </citation>
    <scope>NUCLEOTIDE SEQUENCE</scope>
</reference>
<protein>
    <submittedName>
        <fullName evidence="1">Uncharacterized protein</fullName>
    </submittedName>
</protein>
<comment type="caution">
    <text evidence="1">The sequence shown here is derived from an EMBL/GenBank/DDBJ whole genome shotgun (WGS) entry which is preliminary data.</text>
</comment>
<accession>A0ABQ5CFZ9</accession>
<evidence type="ECO:0000313" key="2">
    <source>
        <dbReference type="Proteomes" id="UP001151760"/>
    </source>
</evidence>
<keyword evidence="2" id="KW-1185">Reference proteome</keyword>
<evidence type="ECO:0000313" key="1">
    <source>
        <dbReference type="EMBL" id="GJT23784.1"/>
    </source>
</evidence>